<dbReference type="GO" id="GO:0000786">
    <property type="term" value="C:nucleosome"/>
    <property type="evidence" value="ECO:0007669"/>
    <property type="project" value="UniProtKB-KW"/>
</dbReference>
<dbReference type="InterPro" id="IPR009072">
    <property type="entry name" value="Histone-fold"/>
</dbReference>
<comment type="similarity">
    <text evidence="1">Belongs to the histone H2A family.</text>
</comment>
<evidence type="ECO:0000256" key="2">
    <source>
        <dbReference type="SAM" id="MobiDB-lite"/>
    </source>
</evidence>
<keyword evidence="1" id="KW-0544">Nucleosome core</keyword>
<dbReference type="GO" id="GO:0005634">
    <property type="term" value="C:nucleus"/>
    <property type="evidence" value="ECO:0007669"/>
    <property type="project" value="UniProtKB-SubCell"/>
</dbReference>
<feature type="compositionally biased region" description="Basic and acidic residues" evidence="2">
    <location>
        <begin position="39"/>
        <end position="55"/>
    </location>
</feature>
<keyword evidence="1" id="KW-0238">DNA-binding</keyword>
<comment type="subunit">
    <text evidence="1">The nucleosome is a histone octamer containing two molecules each of H2A, H2B, H3 and H4 assembled in one H3-H4 heterotetramer and two H2A-H2B heterodimers. The octamer wraps approximately 147 bp of DNA.</text>
</comment>
<dbReference type="AlphaFoldDB" id="A0A4Y2BGJ3"/>
<dbReference type="GO" id="GO:0046982">
    <property type="term" value="F:protein heterodimerization activity"/>
    <property type="evidence" value="ECO:0007669"/>
    <property type="project" value="InterPro"/>
</dbReference>
<comment type="caution">
    <text evidence="3">The sequence shown here is derived from an EMBL/GenBank/DDBJ whole genome shotgun (WGS) entry which is preliminary data.</text>
</comment>
<protein>
    <recommendedName>
        <fullName evidence="1">Histone H2A</fullName>
    </recommendedName>
</protein>
<gene>
    <name evidence="3" type="ORF">AVEN_136893_1</name>
</gene>
<dbReference type="SUPFAM" id="SSF47113">
    <property type="entry name" value="Histone-fold"/>
    <property type="match status" value="1"/>
</dbReference>
<dbReference type="SMART" id="SM00414">
    <property type="entry name" value="H2A"/>
    <property type="match status" value="1"/>
</dbReference>
<name>A0A4Y2BGJ3_ARAVE</name>
<sequence length="159" mass="17525">MPRLALLDDFIPESGDKSSTNNRFHKMAKKKTASPAPDSKTEKRAKQPEKKEPKSDAASSKAADEHANRFPVQMIHDMLVQKFTSGTVKKEAAVMLTAVLEYLSAEILELSVNVARNRSNSQASALKVTLADTMEAIETDPEMKELIARARKINSGVEK</sequence>
<keyword evidence="1" id="KW-0539">Nucleus</keyword>
<dbReference type="GO" id="GO:0003677">
    <property type="term" value="F:DNA binding"/>
    <property type="evidence" value="ECO:0007669"/>
    <property type="project" value="UniProtKB-KW"/>
</dbReference>
<dbReference type="PANTHER" id="PTHR23430">
    <property type="entry name" value="HISTONE H2A"/>
    <property type="match status" value="1"/>
</dbReference>
<organism evidence="3 4">
    <name type="scientific">Araneus ventricosus</name>
    <name type="common">Orbweaver spider</name>
    <name type="synonym">Epeira ventricosa</name>
    <dbReference type="NCBI Taxonomy" id="182803"/>
    <lineage>
        <taxon>Eukaryota</taxon>
        <taxon>Metazoa</taxon>
        <taxon>Ecdysozoa</taxon>
        <taxon>Arthropoda</taxon>
        <taxon>Chelicerata</taxon>
        <taxon>Arachnida</taxon>
        <taxon>Araneae</taxon>
        <taxon>Araneomorphae</taxon>
        <taxon>Entelegynae</taxon>
        <taxon>Araneoidea</taxon>
        <taxon>Araneidae</taxon>
        <taxon>Araneus</taxon>
    </lineage>
</organism>
<dbReference type="InterPro" id="IPR002119">
    <property type="entry name" value="Histone_H2A"/>
</dbReference>
<proteinExistence type="inferred from homology"/>
<dbReference type="PRINTS" id="PR00620">
    <property type="entry name" value="HISTONEH2A"/>
</dbReference>
<keyword evidence="4" id="KW-1185">Reference proteome</keyword>
<dbReference type="OrthoDB" id="6428021at2759"/>
<feature type="compositionally biased region" description="Basic residues" evidence="2">
    <location>
        <begin position="23"/>
        <end position="32"/>
    </location>
</feature>
<reference evidence="3 4" key="1">
    <citation type="journal article" date="2019" name="Sci. Rep.">
        <title>Orb-weaving spider Araneus ventricosus genome elucidates the spidroin gene catalogue.</title>
        <authorList>
            <person name="Kono N."/>
            <person name="Nakamura H."/>
            <person name="Ohtoshi R."/>
            <person name="Moran D.A.P."/>
            <person name="Shinohara A."/>
            <person name="Yoshida Y."/>
            <person name="Fujiwara M."/>
            <person name="Mori M."/>
            <person name="Tomita M."/>
            <person name="Arakawa K."/>
        </authorList>
    </citation>
    <scope>NUCLEOTIDE SEQUENCE [LARGE SCALE GENOMIC DNA]</scope>
</reference>
<dbReference type="EMBL" id="BGPR01000079">
    <property type="protein sequence ID" value="GBL91371.1"/>
    <property type="molecule type" value="Genomic_DNA"/>
</dbReference>
<accession>A0A4Y2BGJ3</accession>
<keyword evidence="1" id="KW-0158">Chromosome</keyword>
<feature type="region of interest" description="Disordered" evidence="2">
    <location>
        <begin position="1"/>
        <end position="69"/>
    </location>
</feature>
<comment type="subcellular location">
    <subcellularLocation>
        <location evidence="1">Nucleus</location>
    </subcellularLocation>
</comment>
<dbReference type="Gene3D" id="1.10.20.10">
    <property type="entry name" value="Histone, subunit A"/>
    <property type="match status" value="1"/>
</dbReference>
<dbReference type="GO" id="GO:0030527">
    <property type="term" value="F:structural constituent of chromatin"/>
    <property type="evidence" value="ECO:0007669"/>
    <property type="project" value="InterPro"/>
</dbReference>
<evidence type="ECO:0000313" key="3">
    <source>
        <dbReference type="EMBL" id="GBL91371.1"/>
    </source>
</evidence>
<evidence type="ECO:0000313" key="4">
    <source>
        <dbReference type="Proteomes" id="UP000499080"/>
    </source>
</evidence>
<dbReference type="Proteomes" id="UP000499080">
    <property type="component" value="Unassembled WGS sequence"/>
</dbReference>
<evidence type="ECO:0000256" key="1">
    <source>
        <dbReference type="RuleBase" id="RU003767"/>
    </source>
</evidence>